<proteinExistence type="predicted"/>
<evidence type="ECO:0000256" key="2">
    <source>
        <dbReference type="SAM" id="Phobius"/>
    </source>
</evidence>
<feature type="region of interest" description="Disordered" evidence="1">
    <location>
        <begin position="90"/>
        <end position="118"/>
    </location>
</feature>
<feature type="compositionally biased region" description="Pro residues" evidence="1">
    <location>
        <begin position="307"/>
        <end position="318"/>
    </location>
</feature>
<feature type="compositionally biased region" description="Low complexity" evidence="1">
    <location>
        <begin position="16"/>
        <end position="26"/>
    </location>
</feature>
<gene>
    <name evidence="3" type="ORF">PIIN_05017</name>
</gene>
<keyword evidence="2" id="KW-1133">Transmembrane helix</keyword>
<feature type="region of interest" description="Disordered" evidence="1">
    <location>
        <begin position="1"/>
        <end position="29"/>
    </location>
</feature>
<feature type="region of interest" description="Disordered" evidence="1">
    <location>
        <begin position="42"/>
        <end position="66"/>
    </location>
</feature>
<dbReference type="Proteomes" id="UP000007148">
    <property type="component" value="Unassembled WGS sequence"/>
</dbReference>
<dbReference type="EMBL" id="CAFZ01000105">
    <property type="protein sequence ID" value="CCA71082.1"/>
    <property type="molecule type" value="Genomic_DNA"/>
</dbReference>
<keyword evidence="4" id="KW-1185">Reference proteome</keyword>
<reference evidence="3 4" key="1">
    <citation type="journal article" date="2011" name="PLoS Pathog.">
        <title>Endophytic Life Strategies Decoded by Genome and Transcriptome Analyses of the Mutualistic Root Symbiont Piriformospora indica.</title>
        <authorList>
            <person name="Zuccaro A."/>
            <person name="Lahrmann U."/>
            <person name="Guldener U."/>
            <person name="Langen G."/>
            <person name="Pfiffi S."/>
            <person name="Biedenkopf D."/>
            <person name="Wong P."/>
            <person name="Samans B."/>
            <person name="Grimm C."/>
            <person name="Basiewicz M."/>
            <person name="Murat C."/>
            <person name="Martin F."/>
            <person name="Kogel K.H."/>
        </authorList>
    </citation>
    <scope>NUCLEOTIDE SEQUENCE [LARGE SCALE GENOMIC DNA]</scope>
    <source>
        <strain evidence="3 4">DSM 11827</strain>
    </source>
</reference>
<evidence type="ECO:0000313" key="3">
    <source>
        <dbReference type="EMBL" id="CCA71082.1"/>
    </source>
</evidence>
<feature type="compositionally biased region" description="Polar residues" evidence="1">
    <location>
        <begin position="53"/>
        <end position="66"/>
    </location>
</feature>
<feature type="compositionally biased region" description="Polar residues" evidence="1">
    <location>
        <begin position="385"/>
        <end position="429"/>
    </location>
</feature>
<dbReference type="InParanoid" id="G4TID3"/>
<dbReference type="HOGENOM" id="CLU_531113_0_0_1"/>
<accession>G4TID3</accession>
<protein>
    <submittedName>
        <fullName evidence="3">Uncharacterized protein</fullName>
    </submittedName>
</protein>
<feature type="compositionally biased region" description="Low complexity" evidence="1">
    <location>
        <begin position="42"/>
        <end position="52"/>
    </location>
</feature>
<organism evidence="3 4">
    <name type="scientific">Serendipita indica (strain DSM 11827)</name>
    <name type="common">Root endophyte fungus</name>
    <name type="synonym">Piriformospora indica</name>
    <dbReference type="NCBI Taxonomy" id="1109443"/>
    <lineage>
        <taxon>Eukaryota</taxon>
        <taxon>Fungi</taxon>
        <taxon>Dikarya</taxon>
        <taxon>Basidiomycota</taxon>
        <taxon>Agaricomycotina</taxon>
        <taxon>Agaricomycetes</taxon>
        <taxon>Sebacinales</taxon>
        <taxon>Serendipitaceae</taxon>
        <taxon>Serendipita</taxon>
    </lineage>
</organism>
<dbReference type="AlphaFoldDB" id="G4TID3"/>
<feature type="compositionally biased region" description="Low complexity" evidence="1">
    <location>
        <begin position="330"/>
        <end position="347"/>
    </location>
</feature>
<feature type="compositionally biased region" description="Polar residues" evidence="1">
    <location>
        <begin position="90"/>
        <end position="100"/>
    </location>
</feature>
<keyword evidence="2" id="KW-0472">Membrane</keyword>
<sequence length="513" mass="53695">MLLSGIRLGNAQNDVSMSMSEQSESSTTALTPECPFLTLSSQLDDSSSMESQPTETTTTPLGPFSTCTLPNTIPEQSLTKELSSANDIPTLTEAPTSTISGGPVDGWGTPDPTLSPVDGSNYTWTYPPPPSANLPSPPNSTSTLSLYADGPVSFCSPINVWWAGGVSPYTLYYMLLDPGQTFSDYTYEHIVSTQNSYGPISIVQLGDKEMRDGKRPRGLTRIRIEDATGTSAMAWVQNRELVPGTRCPFEIGGYTPKPPTIPTTVKFDDYTTVGSGVQITTVMVATIDGQPTTIFPTVIQGLSAQPGPNPSLAAPPRPTGGMQSGSIVHGSNGEVNVNNNPASNGNSQSGGQGTPGTIVQGSGHSSVQSGSGATNTGPIRGQAFDSASNPSSQGSSTDGTSRSFVSNSGVSATSRNSSIRNTIDGQASSTVHRDEVMSINALSSSSTIVVGVANATEQTGSGKNDYIVMKLSKRVFALIVALLVSAVLACAGFALFLHRKKRRRKSDSQVHFF</sequence>
<name>G4TID3_SERID</name>
<feature type="region of interest" description="Disordered" evidence="1">
    <location>
        <begin position="300"/>
        <end position="429"/>
    </location>
</feature>
<comment type="caution">
    <text evidence="3">The sequence shown here is derived from an EMBL/GenBank/DDBJ whole genome shotgun (WGS) entry which is preliminary data.</text>
</comment>
<keyword evidence="2" id="KW-0812">Transmembrane</keyword>
<feature type="compositionally biased region" description="Low complexity" evidence="1">
    <location>
        <begin position="355"/>
        <end position="372"/>
    </location>
</feature>
<evidence type="ECO:0000256" key="1">
    <source>
        <dbReference type="SAM" id="MobiDB-lite"/>
    </source>
</evidence>
<feature type="transmembrane region" description="Helical" evidence="2">
    <location>
        <begin position="475"/>
        <end position="497"/>
    </location>
</feature>
<evidence type="ECO:0000313" key="4">
    <source>
        <dbReference type="Proteomes" id="UP000007148"/>
    </source>
</evidence>